<evidence type="ECO:0000313" key="11">
    <source>
        <dbReference type="Proteomes" id="UP000437068"/>
    </source>
</evidence>
<dbReference type="EMBL" id="QXGD01001057">
    <property type="protein sequence ID" value="KAE9216055.1"/>
    <property type="molecule type" value="Genomic_DNA"/>
</dbReference>
<evidence type="ECO:0000313" key="3">
    <source>
        <dbReference type="EMBL" id="KAE9099544.1"/>
    </source>
</evidence>
<evidence type="ECO:0000313" key="6">
    <source>
        <dbReference type="EMBL" id="KAE9215531.1"/>
    </source>
</evidence>
<dbReference type="Proteomes" id="UP000429523">
    <property type="component" value="Unassembled WGS sequence"/>
</dbReference>
<evidence type="ECO:0000313" key="5">
    <source>
        <dbReference type="EMBL" id="KAE9199946.1"/>
    </source>
</evidence>
<reference evidence="9 10" key="1">
    <citation type="submission" date="2018-08" db="EMBL/GenBank/DDBJ databases">
        <title>Genomic investigation of the strawberry pathogen Phytophthora fragariae indicates pathogenicity is determined by transcriptional variation in three key races.</title>
        <authorList>
            <person name="Adams T.M."/>
            <person name="Armitage A.D."/>
            <person name="Sobczyk M.K."/>
            <person name="Bates H.J."/>
            <person name="Dunwell J.M."/>
            <person name="Nellist C.F."/>
            <person name="Harrison R.J."/>
        </authorList>
    </citation>
    <scope>NUCLEOTIDE SEQUENCE [LARGE SCALE GENOMIC DNA]</scope>
    <source>
        <strain evidence="8 11">A4</strain>
        <strain evidence="7 12">BC-1</strain>
        <strain evidence="6 15">BC-23</strain>
        <strain evidence="5 10">NOV-27</strain>
        <strain evidence="4 13">NOV-5</strain>
        <strain evidence="2 14">NOV-71</strain>
        <strain evidence="1 9">NOV-9</strain>
        <strain evidence="3 16">ONT-3</strain>
    </source>
</reference>
<evidence type="ECO:0000313" key="7">
    <source>
        <dbReference type="EMBL" id="KAE9216055.1"/>
    </source>
</evidence>
<evidence type="ECO:0000313" key="2">
    <source>
        <dbReference type="EMBL" id="KAE9099049.1"/>
    </source>
</evidence>
<protein>
    <submittedName>
        <fullName evidence="2">Uncharacterized protein</fullName>
    </submittedName>
</protein>
<accession>A0A6A3RL89</accession>
<dbReference type="EMBL" id="QXFZ01001012">
    <property type="protein sequence ID" value="KAE9099049.1"/>
    <property type="molecule type" value="Genomic_DNA"/>
</dbReference>
<dbReference type="EMBL" id="QXGF01001043">
    <property type="protein sequence ID" value="KAE8933141.1"/>
    <property type="molecule type" value="Genomic_DNA"/>
</dbReference>
<comment type="caution">
    <text evidence="2">The sequence shown here is derived from an EMBL/GenBank/DDBJ whole genome shotgun (WGS) entry which is preliminary data.</text>
</comment>
<proteinExistence type="predicted"/>
<gene>
    <name evidence="8" type="ORF">PF001_g14339</name>
    <name evidence="7" type="ORF">PF002_g17191</name>
    <name evidence="6" type="ORF">PF004_g14724</name>
    <name evidence="5" type="ORF">PF005_g15542</name>
    <name evidence="4" type="ORF">PF006_g14717</name>
    <name evidence="2" type="ORF">PF007_g16034</name>
    <name evidence="1" type="ORF">PF009_g16847</name>
    <name evidence="3" type="ORF">PF010_g15163</name>
</gene>
<dbReference type="AlphaFoldDB" id="A0A6A3RL89"/>
<organism evidence="2 14">
    <name type="scientific">Phytophthora fragariae</name>
    <dbReference type="NCBI Taxonomy" id="53985"/>
    <lineage>
        <taxon>Eukaryota</taxon>
        <taxon>Sar</taxon>
        <taxon>Stramenopiles</taxon>
        <taxon>Oomycota</taxon>
        <taxon>Peronosporomycetes</taxon>
        <taxon>Peronosporales</taxon>
        <taxon>Peronosporaceae</taxon>
        <taxon>Phytophthora</taxon>
    </lineage>
</organism>
<evidence type="ECO:0000313" key="13">
    <source>
        <dbReference type="Proteomes" id="UP000440732"/>
    </source>
</evidence>
<evidence type="ECO:0000313" key="15">
    <source>
        <dbReference type="Proteomes" id="UP000476176"/>
    </source>
</evidence>
<evidence type="ECO:0000313" key="10">
    <source>
        <dbReference type="Proteomes" id="UP000433483"/>
    </source>
</evidence>
<dbReference type="Proteomes" id="UP000441208">
    <property type="component" value="Unassembled WGS sequence"/>
</dbReference>
<evidence type="ECO:0000313" key="4">
    <source>
        <dbReference type="EMBL" id="KAE9134943.1"/>
    </source>
</evidence>
<dbReference type="EMBL" id="QXGC01000952">
    <property type="protein sequence ID" value="KAE9215531.1"/>
    <property type="molecule type" value="Genomic_DNA"/>
</dbReference>
<dbReference type="OrthoDB" id="120795at2759"/>
<dbReference type="Proteomes" id="UP000437068">
    <property type="component" value="Unassembled WGS sequence"/>
</dbReference>
<name>A0A6A3RL89_9STRA</name>
<dbReference type="Proteomes" id="UP000488956">
    <property type="component" value="Unassembled WGS sequence"/>
</dbReference>
<dbReference type="EMBL" id="QXGE01000886">
    <property type="protein sequence ID" value="KAE9301709.1"/>
    <property type="molecule type" value="Genomic_DNA"/>
</dbReference>
<evidence type="ECO:0000313" key="14">
    <source>
        <dbReference type="Proteomes" id="UP000441208"/>
    </source>
</evidence>
<evidence type="ECO:0000313" key="8">
    <source>
        <dbReference type="EMBL" id="KAE9301709.1"/>
    </source>
</evidence>
<dbReference type="Proteomes" id="UP000440732">
    <property type="component" value="Unassembled WGS sequence"/>
</dbReference>
<evidence type="ECO:0000313" key="1">
    <source>
        <dbReference type="EMBL" id="KAE8933141.1"/>
    </source>
</evidence>
<dbReference type="EMBL" id="QXFX01000973">
    <property type="protein sequence ID" value="KAE9099544.1"/>
    <property type="molecule type" value="Genomic_DNA"/>
</dbReference>
<dbReference type="InterPro" id="IPR043914">
    <property type="entry name" value="DUF5763"/>
</dbReference>
<evidence type="ECO:0000313" key="12">
    <source>
        <dbReference type="Proteomes" id="UP000440367"/>
    </source>
</evidence>
<dbReference type="Proteomes" id="UP000433483">
    <property type="component" value="Unassembled WGS sequence"/>
</dbReference>
<evidence type="ECO:0000313" key="9">
    <source>
        <dbReference type="Proteomes" id="UP000429523"/>
    </source>
</evidence>
<evidence type="ECO:0000313" key="16">
    <source>
        <dbReference type="Proteomes" id="UP000488956"/>
    </source>
</evidence>
<dbReference type="Pfam" id="PF19067">
    <property type="entry name" value="DUF5763"/>
    <property type="match status" value="1"/>
</dbReference>
<sequence length="103" mass="11618">MFCCDCDGFGWGLPFVDAENCKGTASSSGLRCQRNWGLNSHGYCRYHKSQDPDAKSAKAHWGYEPYSPRSRCRGIAASGKRCDKDWELYPNGYCEVHQNQAPM</sequence>
<keyword evidence="10" id="KW-1185">Reference proteome</keyword>
<dbReference type="Proteomes" id="UP000476176">
    <property type="component" value="Unassembled WGS sequence"/>
</dbReference>
<dbReference type="EMBL" id="QXGA01000936">
    <property type="protein sequence ID" value="KAE9134943.1"/>
    <property type="molecule type" value="Genomic_DNA"/>
</dbReference>
<dbReference type="Proteomes" id="UP000440367">
    <property type="component" value="Unassembled WGS sequence"/>
</dbReference>
<dbReference type="EMBL" id="QXGB01000969">
    <property type="protein sequence ID" value="KAE9199946.1"/>
    <property type="molecule type" value="Genomic_DNA"/>
</dbReference>